<dbReference type="EMBL" id="BARW01000541">
    <property type="protein sequence ID" value="GAI65896.1"/>
    <property type="molecule type" value="Genomic_DNA"/>
</dbReference>
<evidence type="ECO:0000256" key="3">
    <source>
        <dbReference type="ARBA" id="ARBA00023163"/>
    </source>
</evidence>
<feature type="domain" description="HTH luxR-type" evidence="5">
    <location>
        <begin position="181"/>
        <end position="246"/>
    </location>
</feature>
<feature type="coiled-coil region" evidence="4">
    <location>
        <begin position="264"/>
        <end position="291"/>
    </location>
</feature>
<dbReference type="GO" id="GO:0003677">
    <property type="term" value="F:DNA binding"/>
    <property type="evidence" value="ECO:0007669"/>
    <property type="project" value="UniProtKB-KW"/>
</dbReference>
<evidence type="ECO:0000259" key="5">
    <source>
        <dbReference type="PROSITE" id="PS50043"/>
    </source>
</evidence>
<dbReference type="Pfam" id="PF00196">
    <property type="entry name" value="GerE"/>
    <property type="match status" value="1"/>
</dbReference>
<dbReference type="PROSITE" id="PS50043">
    <property type="entry name" value="HTH_LUXR_2"/>
    <property type="match status" value="1"/>
</dbReference>
<dbReference type="PRINTS" id="PR00038">
    <property type="entry name" value="HTHLUXR"/>
</dbReference>
<dbReference type="AlphaFoldDB" id="X1RFW4"/>
<dbReference type="InterPro" id="IPR016032">
    <property type="entry name" value="Sig_transdc_resp-reg_C-effctor"/>
</dbReference>
<dbReference type="SUPFAM" id="SSF46894">
    <property type="entry name" value="C-terminal effector domain of the bipartite response regulators"/>
    <property type="match status" value="1"/>
</dbReference>
<protein>
    <recommendedName>
        <fullName evidence="5">HTH luxR-type domain-containing protein</fullName>
    </recommendedName>
</protein>
<dbReference type="PANTHER" id="PTHR44688">
    <property type="entry name" value="DNA-BINDING TRANSCRIPTIONAL ACTIVATOR DEVR_DOSR"/>
    <property type="match status" value="1"/>
</dbReference>
<reference evidence="6" key="1">
    <citation type="journal article" date="2014" name="Front. Microbiol.">
        <title>High frequency of phylogenetically diverse reductive dehalogenase-homologous genes in deep subseafloor sedimentary metagenomes.</title>
        <authorList>
            <person name="Kawai M."/>
            <person name="Futagami T."/>
            <person name="Toyoda A."/>
            <person name="Takaki Y."/>
            <person name="Nishi S."/>
            <person name="Hori S."/>
            <person name="Arai W."/>
            <person name="Tsubouchi T."/>
            <person name="Morono Y."/>
            <person name="Uchiyama I."/>
            <person name="Ito T."/>
            <person name="Fujiyama A."/>
            <person name="Inagaki F."/>
            <person name="Takami H."/>
        </authorList>
    </citation>
    <scope>NUCLEOTIDE SEQUENCE</scope>
    <source>
        <strain evidence="6">Expedition CK06-06</strain>
    </source>
</reference>
<dbReference type="CDD" id="cd06170">
    <property type="entry name" value="LuxR_C_like"/>
    <property type="match status" value="1"/>
</dbReference>
<dbReference type="InterPro" id="IPR036388">
    <property type="entry name" value="WH-like_DNA-bd_sf"/>
</dbReference>
<keyword evidence="4" id="KW-0175">Coiled coil</keyword>
<accession>X1RFW4</accession>
<keyword evidence="2" id="KW-0238">DNA-binding</keyword>
<dbReference type="GO" id="GO:0006355">
    <property type="term" value="P:regulation of DNA-templated transcription"/>
    <property type="evidence" value="ECO:0007669"/>
    <property type="project" value="InterPro"/>
</dbReference>
<dbReference type="InterPro" id="IPR000792">
    <property type="entry name" value="Tscrpt_reg_LuxR_C"/>
</dbReference>
<dbReference type="PANTHER" id="PTHR44688:SF16">
    <property type="entry name" value="DNA-BINDING TRANSCRIPTIONAL ACTIVATOR DEVR_DOSR"/>
    <property type="match status" value="1"/>
</dbReference>
<gene>
    <name evidence="6" type="ORF">S12H4_02276</name>
</gene>
<evidence type="ECO:0000313" key="6">
    <source>
        <dbReference type="EMBL" id="GAI65896.1"/>
    </source>
</evidence>
<keyword evidence="3" id="KW-0804">Transcription</keyword>
<dbReference type="Gene3D" id="1.10.10.10">
    <property type="entry name" value="Winged helix-like DNA-binding domain superfamily/Winged helix DNA-binding domain"/>
    <property type="match status" value="1"/>
</dbReference>
<proteinExistence type="predicted"/>
<dbReference type="SMART" id="SM00421">
    <property type="entry name" value="HTH_LUXR"/>
    <property type="match status" value="1"/>
</dbReference>
<organism evidence="6">
    <name type="scientific">marine sediment metagenome</name>
    <dbReference type="NCBI Taxonomy" id="412755"/>
    <lineage>
        <taxon>unclassified sequences</taxon>
        <taxon>metagenomes</taxon>
        <taxon>ecological metagenomes</taxon>
    </lineage>
</organism>
<evidence type="ECO:0000256" key="1">
    <source>
        <dbReference type="ARBA" id="ARBA00023015"/>
    </source>
</evidence>
<keyword evidence="1" id="KW-0805">Transcription regulation</keyword>
<evidence type="ECO:0000256" key="2">
    <source>
        <dbReference type="ARBA" id="ARBA00023125"/>
    </source>
</evidence>
<sequence>MEVRLSDEEVDRIAEAVVAEARDELEIDSLMLHSLPSLHGSPGIVVNEPRAKTTPCKCVEYKPGKKLCWSPGIIGALTDEQEELYCPTTERVERPGTVSRMAKWQEAVDACKGETALIPEEKGKERLVVWLSCMSRELTSRGINPELQVEEEVYRAILRRQRPRESMSQTIARLIRSLPELRVEEDLLTPTEHEVLRLATEGLSNREIAERLGISRGTVVVHLMDIRRRIGVRTREEAMAAFGKPTVRVRIPFPAARAPRPEEVERVRLQAQRYERKVASLLTMVDELERSPSMEKVGILENELLDLVEEVKAAISKEDTPQKLPSEPKTPAAGKPLFSATFKTKTVTLEPIVAVRYDSVRHALELGNDYTLEQFIDESTDIITELVGAVPPGFVKEEKEKEVAVV</sequence>
<name>X1RFW4_9ZZZZ</name>
<evidence type="ECO:0000256" key="4">
    <source>
        <dbReference type="SAM" id="Coils"/>
    </source>
</evidence>
<comment type="caution">
    <text evidence="6">The sequence shown here is derived from an EMBL/GenBank/DDBJ whole genome shotgun (WGS) entry which is preliminary data.</text>
</comment>